<feature type="domain" description="Amine oxidase" evidence="2">
    <location>
        <begin position="13"/>
        <end position="278"/>
    </location>
</feature>
<dbReference type="InterPro" id="IPR002937">
    <property type="entry name" value="Amino_oxidase"/>
</dbReference>
<dbReference type="Gene3D" id="3.90.660.20">
    <property type="entry name" value="Protoporphyrinogen oxidase, mitochondrial, domain 2"/>
    <property type="match status" value="1"/>
</dbReference>
<evidence type="ECO:0000259" key="2">
    <source>
        <dbReference type="Pfam" id="PF01593"/>
    </source>
</evidence>
<dbReference type="PANTHER" id="PTHR42923">
    <property type="entry name" value="PROTOPORPHYRINOGEN OXIDASE"/>
    <property type="match status" value="1"/>
</dbReference>
<dbReference type="GO" id="GO:0016491">
    <property type="term" value="F:oxidoreductase activity"/>
    <property type="evidence" value="ECO:0007669"/>
    <property type="project" value="InterPro"/>
</dbReference>
<dbReference type="KEGG" id="moc:BB934_38315"/>
<name>A0A1B2EVX7_9HYPH</name>
<dbReference type="Pfam" id="PF01593">
    <property type="entry name" value="Amino_oxidase"/>
    <property type="match status" value="1"/>
</dbReference>
<evidence type="ECO:0000256" key="1">
    <source>
        <dbReference type="SAM" id="MobiDB-lite"/>
    </source>
</evidence>
<evidence type="ECO:0000313" key="3">
    <source>
        <dbReference type="EMBL" id="ANY84111.1"/>
    </source>
</evidence>
<dbReference type="PANTHER" id="PTHR42923:SF47">
    <property type="entry name" value="BLR3003 PROTEIN"/>
    <property type="match status" value="1"/>
</dbReference>
<sequence length="428" mass="45723">MTARRTHIVGAGVAGLSAALAVTAEGGEAVLYEAAPQAGGRCRTLHPADGFVHDNGTHVLFTANTRALDVLKTIGARERWLEPEPKGLPVFDRPTGAMRRIGLSPWSWLLPSRRPHGLTLSDLARILQLVFASKDCPVAAIIGQRPIMDSLIEPLTVAVLNTPAAQASSQRLGHALRQLIRPGAGRLLVARNGLGRDLIEPAVATLQARGASILTGQRLRMLLSTGERVIGLTLTDRTVMLGADDRVILALPPYEVERLLPSLAVPKAFEPILNVHYRMQGSGQRRFVGLTGTLAQWAMIRDDHVSVTVSAADAVIDRAAADVAVQIWREIAPALCLLGLEAHAHRQPETRVVKEKRATIRQAAEPLPQPPVRPLANLALAGDWIGSLPATIESAVMAGEHAASILRHAPGGGPPVSRARPLKREDAA</sequence>
<proteinExistence type="predicted"/>
<feature type="region of interest" description="Disordered" evidence="1">
    <location>
        <begin position="406"/>
        <end position="428"/>
    </location>
</feature>
<protein>
    <recommendedName>
        <fullName evidence="2">Amine oxidase domain-containing protein</fullName>
    </recommendedName>
</protein>
<dbReference type="Gene3D" id="3.50.50.60">
    <property type="entry name" value="FAD/NAD(P)-binding domain"/>
    <property type="match status" value="1"/>
</dbReference>
<accession>A0A1B2EVX7</accession>
<reference evidence="3" key="1">
    <citation type="submission" date="2016-07" db="EMBL/GenBank/DDBJ databases">
        <title>Microvirga ossetica sp. nov. a new species of rhizobia isolated from root nodules of the legume species Vicia alpestris Steven originated from North Ossetia region in the Caucasus.</title>
        <authorList>
            <person name="Safronova V.I."/>
            <person name="Kuznetsova I.G."/>
            <person name="Sazanova A.L."/>
            <person name="Belimov A."/>
            <person name="Andronov E."/>
            <person name="Osledkin Y.S."/>
            <person name="Onishchuk O.P."/>
            <person name="Kurchak O.N."/>
            <person name="Shaposhnikov A.I."/>
            <person name="Willems A."/>
            <person name="Tikhonovich I.A."/>
        </authorList>
    </citation>
    <scope>NUCLEOTIDE SEQUENCE [LARGE SCALE GENOMIC DNA]</scope>
    <source>
        <strain evidence="3">V5/3M</strain>
        <plasmid evidence="3">unnamed2</plasmid>
    </source>
</reference>
<dbReference type="InterPro" id="IPR050464">
    <property type="entry name" value="Zeta_carotene_desat/Oxidored"/>
</dbReference>
<dbReference type="OrthoDB" id="7849608at2"/>
<gene>
    <name evidence="3" type="ORF">BB934_38315</name>
</gene>
<dbReference type="SUPFAM" id="SSF51905">
    <property type="entry name" value="FAD/NAD(P)-binding domain"/>
    <property type="match status" value="1"/>
</dbReference>
<dbReference type="Gene3D" id="1.10.3110.10">
    <property type="entry name" value="protoporphyrinogen ix oxidase, domain 3"/>
    <property type="match status" value="1"/>
</dbReference>
<geneLocation type="plasmid" evidence="3">
    <name>unnamed2</name>
</geneLocation>
<dbReference type="EMBL" id="CP016619">
    <property type="protein sequence ID" value="ANY84111.1"/>
    <property type="molecule type" value="Genomic_DNA"/>
</dbReference>
<organism evidence="3">
    <name type="scientific">Microvirga ossetica</name>
    <dbReference type="NCBI Taxonomy" id="1882682"/>
    <lineage>
        <taxon>Bacteria</taxon>
        <taxon>Pseudomonadati</taxon>
        <taxon>Pseudomonadota</taxon>
        <taxon>Alphaproteobacteria</taxon>
        <taxon>Hyphomicrobiales</taxon>
        <taxon>Methylobacteriaceae</taxon>
        <taxon>Microvirga</taxon>
    </lineage>
</organism>
<dbReference type="AlphaFoldDB" id="A0A1B2EVX7"/>
<keyword evidence="3" id="KW-0614">Plasmid</keyword>
<dbReference type="InterPro" id="IPR036188">
    <property type="entry name" value="FAD/NAD-bd_sf"/>
</dbReference>
<dbReference type="RefSeq" id="WP_099515044.1">
    <property type="nucleotide sequence ID" value="NZ_CP016619.1"/>
</dbReference>